<evidence type="ECO:0000259" key="7">
    <source>
        <dbReference type="Pfam" id="PF02687"/>
    </source>
</evidence>
<dbReference type="InterPro" id="IPR050250">
    <property type="entry name" value="Macrolide_Exporter_MacB"/>
</dbReference>
<feature type="domain" description="MacB-like periplasmic core" evidence="8">
    <location>
        <begin position="447"/>
        <end position="635"/>
    </location>
</feature>
<comment type="caution">
    <text evidence="9">The sequence shown here is derived from an EMBL/GenBank/DDBJ whole genome shotgun (WGS) entry which is preliminary data.</text>
</comment>
<dbReference type="AlphaFoldDB" id="A0A4V2PX37"/>
<dbReference type="Pfam" id="PF02687">
    <property type="entry name" value="FtsX"/>
    <property type="match status" value="2"/>
</dbReference>
<keyword evidence="5 6" id="KW-0472">Membrane</keyword>
<evidence type="ECO:0000256" key="5">
    <source>
        <dbReference type="ARBA" id="ARBA00023136"/>
    </source>
</evidence>
<proteinExistence type="predicted"/>
<dbReference type="OrthoDB" id="1451596at2"/>
<dbReference type="GO" id="GO:0005886">
    <property type="term" value="C:plasma membrane"/>
    <property type="evidence" value="ECO:0007669"/>
    <property type="project" value="UniProtKB-SubCell"/>
</dbReference>
<reference evidence="9 10" key="1">
    <citation type="submission" date="2019-03" db="EMBL/GenBank/DDBJ databases">
        <title>Genomic Encyclopedia of Archaeal and Bacterial Type Strains, Phase II (KMG-II): from individual species to whole genera.</title>
        <authorList>
            <person name="Goeker M."/>
        </authorList>
    </citation>
    <scope>NUCLEOTIDE SEQUENCE [LARGE SCALE GENOMIC DNA]</scope>
    <source>
        <strain evidence="9 10">DSM 22554</strain>
    </source>
</reference>
<evidence type="ECO:0000256" key="6">
    <source>
        <dbReference type="SAM" id="Phobius"/>
    </source>
</evidence>
<evidence type="ECO:0000313" key="10">
    <source>
        <dbReference type="Proteomes" id="UP000294616"/>
    </source>
</evidence>
<keyword evidence="4 6" id="KW-1133">Transmembrane helix</keyword>
<dbReference type="Proteomes" id="UP000294616">
    <property type="component" value="Unassembled WGS sequence"/>
</dbReference>
<evidence type="ECO:0000256" key="1">
    <source>
        <dbReference type="ARBA" id="ARBA00004651"/>
    </source>
</evidence>
<dbReference type="InterPro" id="IPR025857">
    <property type="entry name" value="MacB_PCD"/>
</dbReference>
<keyword evidence="10" id="KW-1185">Reference proteome</keyword>
<dbReference type="EMBL" id="SMGO01000003">
    <property type="protein sequence ID" value="TCK80561.1"/>
    <property type="molecule type" value="Genomic_DNA"/>
</dbReference>
<organism evidence="9 10">
    <name type="scientific">Albibacterium bauzanense</name>
    <dbReference type="NCBI Taxonomy" id="653929"/>
    <lineage>
        <taxon>Bacteria</taxon>
        <taxon>Pseudomonadati</taxon>
        <taxon>Bacteroidota</taxon>
        <taxon>Sphingobacteriia</taxon>
        <taxon>Sphingobacteriales</taxon>
        <taxon>Sphingobacteriaceae</taxon>
        <taxon>Albibacterium</taxon>
    </lineage>
</organism>
<dbReference type="GO" id="GO:0022857">
    <property type="term" value="F:transmembrane transporter activity"/>
    <property type="evidence" value="ECO:0007669"/>
    <property type="project" value="TreeGrafter"/>
</dbReference>
<dbReference type="InterPro" id="IPR003838">
    <property type="entry name" value="ABC3_permease_C"/>
</dbReference>
<feature type="transmembrane region" description="Helical" evidence="6">
    <location>
        <begin position="291"/>
        <end position="313"/>
    </location>
</feature>
<dbReference type="Pfam" id="PF12704">
    <property type="entry name" value="MacB_PCD"/>
    <property type="match status" value="2"/>
</dbReference>
<feature type="domain" description="MacB-like periplasmic core" evidence="8">
    <location>
        <begin position="20"/>
        <end position="247"/>
    </location>
</feature>
<feature type="transmembrane region" description="Helical" evidence="6">
    <location>
        <begin position="347"/>
        <end position="365"/>
    </location>
</feature>
<protein>
    <submittedName>
        <fullName evidence="9">Putative permease</fullName>
    </submittedName>
</protein>
<keyword evidence="2" id="KW-1003">Cell membrane</keyword>
<comment type="subcellular location">
    <subcellularLocation>
        <location evidence="1">Cell membrane</location>
        <topology evidence="1">Multi-pass membrane protein</topology>
    </subcellularLocation>
</comment>
<feature type="transmembrane region" description="Helical" evidence="6">
    <location>
        <begin position="770"/>
        <end position="791"/>
    </location>
</feature>
<gene>
    <name evidence="9" type="ORF">C8N28_2303</name>
</gene>
<evidence type="ECO:0000256" key="3">
    <source>
        <dbReference type="ARBA" id="ARBA00022692"/>
    </source>
</evidence>
<dbReference type="RefSeq" id="WP_132225025.1">
    <property type="nucleotide sequence ID" value="NZ_SMGO01000003.1"/>
</dbReference>
<feature type="transmembrane region" description="Helical" evidence="6">
    <location>
        <begin position="739"/>
        <end position="758"/>
    </location>
</feature>
<sequence length="810" mass="91133">MLRNYIKTTLRHLWRQRLFTILNVLGLAIGISASWIIYRMVDYEFSFDKGQPDSEQIFQIVSRASSSDGTEGGFAGVSKGLLSPLLNDISGLKAVVPMYYRYSETVTINKDQEKPLSFDNPEKQVGTLSSYFEMIPYKWLAGNSKTALDAPNKVVLTQKRAQRYFPDTPVQSALGKTIIYNDTLSVVVSGIVADLEYPSSFDAQEFFAISSQDLISDDWDEKNSDNLLYIKLANGGTPNAVLQQLNTINESYNKKNFEKYNYRTWYDALSLVDKHFAVEYGSNTRTANKKVLYGLIGIAVFLIALACINYINLSTAQIPQRAKEIGIRKTLGSTPAMLINRFLGETLTITLLAILLSFLFSFFAFRLFSDFIPEGMQDFVNYKGMIVFGVLLISIVTILSGIYPAWLITRVQTVNVLKGQVEKTNGGIRFNLRKCLIVFQFVVAQVFIISAVIIGQQLRYSLNKDFGFNHEAVLTIDVPFKIHINEEFKGRLSVLKQELEKHPEITAIALGELPMSDNMMATILTYQSDTGRIQQQVMFKNIDTDYIDLYNIPLLAGRNLQKSDTTREYIINEVALKAFGFPTPESAIGKQLTNYNDKNLPITGVVRDFHEFSLKSGIEPAAFISEKNNFRTLNIKLPSSQPDQWGKAIQVIETEWKKIYPGVPFEYKFYDETIASLYQQEQNTSKLVGAATGVTIFISCLGLFGLATLTAFQRTKEIGIRKVLGATVTGIVKILSKDFVKLVLIAIVIASPIAWWAMNQWLQDFAYRVQIQWWMFVMAGIIAVFIALLTVSSQALKAAIANPVDSLRDE</sequence>
<evidence type="ECO:0000256" key="4">
    <source>
        <dbReference type="ARBA" id="ARBA00022989"/>
    </source>
</evidence>
<accession>A0A4V2PX37</accession>
<feature type="transmembrane region" description="Helical" evidence="6">
    <location>
        <begin position="687"/>
        <end position="712"/>
    </location>
</feature>
<evidence type="ECO:0000259" key="8">
    <source>
        <dbReference type="Pfam" id="PF12704"/>
    </source>
</evidence>
<feature type="transmembrane region" description="Helical" evidence="6">
    <location>
        <begin position="21"/>
        <end position="41"/>
    </location>
</feature>
<feature type="domain" description="ABC3 transporter permease C-terminal" evidence="7">
    <location>
        <begin position="297"/>
        <end position="410"/>
    </location>
</feature>
<evidence type="ECO:0000313" key="9">
    <source>
        <dbReference type="EMBL" id="TCK80561.1"/>
    </source>
</evidence>
<evidence type="ECO:0000256" key="2">
    <source>
        <dbReference type="ARBA" id="ARBA00022475"/>
    </source>
</evidence>
<dbReference type="PANTHER" id="PTHR30572">
    <property type="entry name" value="MEMBRANE COMPONENT OF TRANSPORTER-RELATED"/>
    <property type="match status" value="1"/>
</dbReference>
<feature type="transmembrane region" description="Helical" evidence="6">
    <location>
        <begin position="435"/>
        <end position="454"/>
    </location>
</feature>
<dbReference type="PANTHER" id="PTHR30572:SF18">
    <property type="entry name" value="ABC-TYPE MACROLIDE FAMILY EXPORT SYSTEM PERMEASE COMPONENT 2"/>
    <property type="match status" value="1"/>
</dbReference>
<feature type="transmembrane region" description="Helical" evidence="6">
    <location>
        <begin position="385"/>
        <end position="408"/>
    </location>
</feature>
<keyword evidence="3 6" id="KW-0812">Transmembrane</keyword>
<name>A0A4V2PX37_9SPHI</name>
<feature type="domain" description="ABC3 transporter permease C-terminal" evidence="7">
    <location>
        <begin position="692"/>
        <end position="803"/>
    </location>
</feature>